<dbReference type="PATRIC" id="fig|28037.214.peg.103"/>
<accession>A0A0F2DMC2</accession>
<keyword evidence="6 11" id="KW-0378">Hydrolase</keyword>
<dbReference type="Gene3D" id="2.30.42.10">
    <property type="match status" value="1"/>
</dbReference>
<feature type="transmembrane region" description="Helical" evidence="11">
    <location>
        <begin position="180"/>
        <end position="197"/>
    </location>
</feature>
<comment type="cofactor">
    <cofactor evidence="1 11">
        <name>Zn(2+)</name>
        <dbReference type="ChEBI" id="CHEBI:29105"/>
    </cofactor>
</comment>
<comment type="caution">
    <text evidence="13">The sequence shown here is derived from an EMBL/GenBank/DDBJ whole genome shotgun (WGS) entry which is preliminary data.</text>
</comment>
<keyword evidence="11" id="KW-0479">Metal-binding</keyword>
<proteinExistence type="inferred from homology"/>
<protein>
    <recommendedName>
        <fullName evidence="11">Zinc metalloprotease</fullName>
        <ecNumber evidence="11">3.4.24.-</ecNumber>
    </recommendedName>
</protein>
<dbReference type="PANTHER" id="PTHR42837:SF2">
    <property type="entry name" value="MEMBRANE METALLOPROTEASE ARASP2, CHLOROPLASTIC-RELATED"/>
    <property type="match status" value="1"/>
</dbReference>
<gene>
    <name evidence="13" type="primary">eep</name>
    <name evidence="13" type="ORF">TZ92_00114</name>
</gene>
<dbReference type="GO" id="GO:0046872">
    <property type="term" value="F:metal ion binding"/>
    <property type="evidence" value="ECO:0007669"/>
    <property type="project" value="UniProtKB-KW"/>
</dbReference>
<feature type="transmembrane region" description="Helical" evidence="11">
    <location>
        <begin position="345"/>
        <end position="368"/>
    </location>
</feature>
<evidence type="ECO:0000256" key="10">
    <source>
        <dbReference type="ARBA" id="ARBA00023136"/>
    </source>
</evidence>
<comment type="subcellular location">
    <subcellularLocation>
        <location evidence="2">Membrane</location>
        <topology evidence="2">Multi-pass membrane protein</topology>
    </subcellularLocation>
</comment>
<evidence type="ECO:0000256" key="7">
    <source>
        <dbReference type="ARBA" id="ARBA00022833"/>
    </source>
</evidence>
<evidence type="ECO:0000256" key="8">
    <source>
        <dbReference type="ARBA" id="ARBA00022989"/>
    </source>
</evidence>
<keyword evidence="9 11" id="KW-0482">Metalloprotease</keyword>
<dbReference type="RefSeq" id="WP_033630392.1">
    <property type="nucleotide sequence ID" value="NZ_JYGO01000005.1"/>
</dbReference>
<evidence type="ECO:0000259" key="12">
    <source>
        <dbReference type="Pfam" id="PF02163"/>
    </source>
</evidence>
<dbReference type="GO" id="GO:0016020">
    <property type="term" value="C:membrane"/>
    <property type="evidence" value="ECO:0007669"/>
    <property type="project" value="UniProtKB-SubCell"/>
</dbReference>
<evidence type="ECO:0000256" key="6">
    <source>
        <dbReference type="ARBA" id="ARBA00022801"/>
    </source>
</evidence>
<dbReference type="NCBIfam" id="TIGR00054">
    <property type="entry name" value="RIP metalloprotease RseP"/>
    <property type="match status" value="1"/>
</dbReference>
<keyword evidence="7 11" id="KW-0862">Zinc</keyword>
<evidence type="ECO:0000256" key="11">
    <source>
        <dbReference type="RuleBase" id="RU362031"/>
    </source>
</evidence>
<dbReference type="AlphaFoldDB" id="A0A0F2DMC2"/>
<organism evidence="13 14">
    <name type="scientific">Streptococcus oralis subsp. oralis</name>
    <dbReference type="NCBI Taxonomy" id="1891914"/>
    <lineage>
        <taxon>Bacteria</taxon>
        <taxon>Bacillati</taxon>
        <taxon>Bacillota</taxon>
        <taxon>Bacilli</taxon>
        <taxon>Lactobacillales</taxon>
        <taxon>Streptococcaceae</taxon>
        <taxon>Streptococcus</taxon>
    </lineage>
</organism>
<dbReference type="PANTHER" id="PTHR42837">
    <property type="entry name" value="REGULATOR OF SIGMA-E PROTEASE RSEP"/>
    <property type="match status" value="1"/>
</dbReference>
<name>A0A0F2DMC2_STROR</name>
<evidence type="ECO:0000256" key="9">
    <source>
        <dbReference type="ARBA" id="ARBA00023049"/>
    </source>
</evidence>
<dbReference type="InterPro" id="IPR036034">
    <property type="entry name" value="PDZ_sf"/>
</dbReference>
<evidence type="ECO:0000313" key="13">
    <source>
        <dbReference type="EMBL" id="KJQ72197.1"/>
    </source>
</evidence>
<evidence type="ECO:0000256" key="1">
    <source>
        <dbReference type="ARBA" id="ARBA00001947"/>
    </source>
</evidence>
<keyword evidence="4" id="KW-0645">Protease</keyword>
<sequence length="418" mass="45735">MIGLLTFILVFGIIVVVHEFGHFYFAKKSGILVREFAIGMGPKIFSHIGKDGTAYTIRILPLGGYVRMAGWGDDATEIKTGTPVSLTLADDGKVKRINLSGKKLDQTAFPMQVTQFDFEDKLFIKGLVLEEEKTLAVDHDATVVEADGTEVRIAPLDVQYQNASIWGKLITNFAGPMNNFILGVVVFWILIFLQGGVRDTQTNFFHVMPEGALAKVSVAETAQITKVGSHEVKNWQDLIQAVEADTKDKTAPTLDVTISENGSEKQVTVTPEENQGRYILGVQPGVKSDFLSTFVGGFTTASDSGLRILSALKNLIFHPDLNKLGGPVAIFKASSDAAKNGIENVLYFLAMISINIGIFNLIPIPALDGGKIVLNILEAIRRKPLKQEIETYVTLVGVVIMVVLMLAVTWNDIMRTFF</sequence>
<evidence type="ECO:0000313" key="14">
    <source>
        <dbReference type="Proteomes" id="UP000033716"/>
    </source>
</evidence>
<evidence type="ECO:0000256" key="2">
    <source>
        <dbReference type="ARBA" id="ARBA00004141"/>
    </source>
</evidence>
<keyword evidence="5 11" id="KW-0812">Transmembrane</keyword>
<dbReference type="EC" id="3.4.24.-" evidence="11"/>
<dbReference type="InterPro" id="IPR004387">
    <property type="entry name" value="Pept_M50_Zn"/>
</dbReference>
<evidence type="ECO:0000256" key="3">
    <source>
        <dbReference type="ARBA" id="ARBA00007931"/>
    </source>
</evidence>
<dbReference type="GO" id="GO:0006508">
    <property type="term" value="P:proteolysis"/>
    <property type="evidence" value="ECO:0007669"/>
    <property type="project" value="UniProtKB-KW"/>
</dbReference>
<dbReference type="GO" id="GO:0004222">
    <property type="term" value="F:metalloendopeptidase activity"/>
    <property type="evidence" value="ECO:0007669"/>
    <property type="project" value="InterPro"/>
</dbReference>
<dbReference type="CDD" id="cd06163">
    <property type="entry name" value="S2P-M50_PDZ_RseP-like"/>
    <property type="match status" value="1"/>
</dbReference>
<dbReference type="InterPro" id="IPR008915">
    <property type="entry name" value="Peptidase_M50"/>
</dbReference>
<keyword evidence="8 11" id="KW-1133">Transmembrane helix</keyword>
<keyword evidence="10 11" id="KW-0472">Membrane</keyword>
<dbReference type="Pfam" id="PF02163">
    <property type="entry name" value="Peptidase_M50"/>
    <property type="match status" value="1"/>
</dbReference>
<reference evidence="13 14" key="1">
    <citation type="submission" date="2015-02" db="EMBL/GenBank/DDBJ databases">
        <title>Evolution of amylase-binding proteins of oral streptococcal species.</title>
        <authorList>
            <person name="Haase E.M."/>
        </authorList>
    </citation>
    <scope>NUCLEOTIDE SEQUENCE [LARGE SCALE GENOMIC DNA]</scope>
    <source>
        <strain evidence="13 14">SK141</strain>
    </source>
</reference>
<dbReference type="SUPFAM" id="SSF50156">
    <property type="entry name" value="PDZ domain-like"/>
    <property type="match status" value="1"/>
</dbReference>
<feature type="domain" description="Peptidase M50" evidence="12">
    <location>
        <begin position="7"/>
        <end position="404"/>
    </location>
</feature>
<comment type="similarity">
    <text evidence="3 11">Belongs to the peptidase M50B family.</text>
</comment>
<feature type="transmembrane region" description="Helical" evidence="11">
    <location>
        <begin position="6"/>
        <end position="25"/>
    </location>
</feature>
<evidence type="ECO:0000256" key="4">
    <source>
        <dbReference type="ARBA" id="ARBA00022670"/>
    </source>
</evidence>
<feature type="transmembrane region" description="Helical" evidence="11">
    <location>
        <begin position="389"/>
        <end position="410"/>
    </location>
</feature>
<evidence type="ECO:0000256" key="5">
    <source>
        <dbReference type="ARBA" id="ARBA00022692"/>
    </source>
</evidence>
<dbReference type="Proteomes" id="UP000033716">
    <property type="component" value="Unassembled WGS sequence"/>
</dbReference>
<dbReference type="EMBL" id="JYGR01000002">
    <property type="protein sequence ID" value="KJQ72197.1"/>
    <property type="molecule type" value="Genomic_DNA"/>
</dbReference>